<dbReference type="EMBL" id="JAQQWE010000007">
    <property type="protein sequence ID" value="KAK7946225.1"/>
    <property type="molecule type" value="Genomic_DNA"/>
</dbReference>
<evidence type="ECO:0000256" key="1">
    <source>
        <dbReference type="SAM" id="MobiDB-lite"/>
    </source>
</evidence>
<reference evidence="2 3" key="1">
    <citation type="submission" date="2023-01" db="EMBL/GenBank/DDBJ databases">
        <title>Analysis of 21 Apiospora genomes using comparative genomics revels a genus with tremendous synthesis potential of carbohydrate active enzymes and secondary metabolites.</title>
        <authorList>
            <person name="Sorensen T."/>
        </authorList>
    </citation>
    <scope>NUCLEOTIDE SEQUENCE [LARGE SCALE GENOMIC DNA]</scope>
    <source>
        <strain evidence="2 3">CBS 24483</strain>
    </source>
</reference>
<accession>A0ABR1Q2N4</accession>
<comment type="caution">
    <text evidence="2">The sequence shown here is derived from an EMBL/GenBank/DDBJ whole genome shotgun (WGS) entry which is preliminary data.</text>
</comment>
<keyword evidence="3" id="KW-1185">Reference proteome</keyword>
<organism evidence="2 3">
    <name type="scientific">Apiospora aurea</name>
    <dbReference type="NCBI Taxonomy" id="335848"/>
    <lineage>
        <taxon>Eukaryota</taxon>
        <taxon>Fungi</taxon>
        <taxon>Dikarya</taxon>
        <taxon>Ascomycota</taxon>
        <taxon>Pezizomycotina</taxon>
        <taxon>Sordariomycetes</taxon>
        <taxon>Xylariomycetidae</taxon>
        <taxon>Amphisphaeriales</taxon>
        <taxon>Apiosporaceae</taxon>
        <taxon>Apiospora</taxon>
    </lineage>
</organism>
<protein>
    <submittedName>
        <fullName evidence="2">Uncharacterized protein</fullName>
    </submittedName>
</protein>
<feature type="region of interest" description="Disordered" evidence="1">
    <location>
        <begin position="189"/>
        <end position="215"/>
    </location>
</feature>
<dbReference type="GeneID" id="92079830"/>
<dbReference type="RefSeq" id="XP_066696259.1">
    <property type="nucleotide sequence ID" value="XM_066846768.1"/>
</dbReference>
<dbReference type="Proteomes" id="UP001391051">
    <property type="component" value="Unassembled WGS sequence"/>
</dbReference>
<evidence type="ECO:0000313" key="3">
    <source>
        <dbReference type="Proteomes" id="UP001391051"/>
    </source>
</evidence>
<name>A0ABR1Q2N4_9PEZI</name>
<evidence type="ECO:0000313" key="2">
    <source>
        <dbReference type="EMBL" id="KAK7946225.1"/>
    </source>
</evidence>
<gene>
    <name evidence="2" type="ORF">PG986_010546</name>
</gene>
<sequence>MPPLMELQSESLRYGEAHRTGWPFPQADAIDTLEKYQPLLHSWENLAECIRHWVGVVWHSDGVLDTIRVTPCRGELDTDDDNEIAVGDDAESQAAEIPRADWIRQLILHIPAFDARRHRAEPYMILPRGLTVNLASGKELSFGETDKGYNMRPLTASRDEAVIIGLSCQYGLVYGHERAVSYSVVDAVRPTDNHDKDDEGEGNVDNVYQEEPQDDNPELAHEHLARYLWKSDYKVLLGGVRIWDVPGLHFAFPVRNVFTWSSEPDNPQSIALEALVWDASPAQSGRFRRLSAWTPQGSPLIHTIKVDSAPADVETEVPFPVCQTIGMPEPVGAGGKWHTFDINNAAGEFITEVAICEGARHPCRAVRITSNFKEVVWGWPDGNFNRFIRAPAGERLVGLVGVFGKPGWQHVQKGLNALAGLSMAI</sequence>
<proteinExistence type="predicted"/>